<organism evidence="1 2">
    <name type="scientific">Gossypium stocksii</name>
    <dbReference type="NCBI Taxonomy" id="47602"/>
    <lineage>
        <taxon>Eukaryota</taxon>
        <taxon>Viridiplantae</taxon>
        <taxon>Streptophyta</taxon>
        <taxon>Embryophyta</taxon>
        <taxon>Tracheophyta</taxon>
        <taxon>Spermatophyta</taxon>
        <taxon>Magnoliopsida</taxon>
        <taxon>eudicotyledons</taxon>
        <taxon>Gunneridae</taxon>
        <taxon>Pentapetalae</taxon>
        <taxon>rosids</taxon>
        <taxon>malvids</taxon>
        <taxon>Malvales</taxon>
        <taxon>Malvaceae</taxon>
        <taxon>Malvoideae</taxon>
        <taxon>Gossypium</taxon>
    </lineage>
</organism>
<proteinExistence type="predicted"/>
<protein>
    <submittedName>
        <fullName evidence="1">Uncharacterized protein</fullName>
    </submittedName>
</protein>
<comment type="caution">
    <text evidence="1">The sequence shown here is derived from an EMBL/GenBank/DDBJ whole genome shotgun (WGS) entry which is preliminary data.</text>
</comment>
<dbReference type="EMBL" id="JAIQCV010000007">
    <property type="protein sequence ID" value="KAH1081130.1"/>
    <property type="molecule type" value="Genomic_DNA"/>
</dbReference>
<evidence type="ECO:0000313" key="1">
    <source>
        <dbReference type="EMBL" id="KAH1081130.1"/>
    </source>
</evidence>
<evidence type="ECO:0000313" key="2">
    <source>
        <dbReference type="Proteomes" id="UP000828251"/>
    </source>
</evidence>
<gene>
    <name evidence="1" type="ORF">J1N35_020891</name>
</gene>
<keyword evidence="2" id="KW-1185">Reference proteome</keyword>
<reference evidence="1 2" key="1">
    <citation type="journal article" date="2021" name="Plant Biotechnol. J.">
        <title>Multi-omics assisted identification of the key and species-specific regulatory components of drought-tolerant mechanisms in Gossypium stocksii.</title>
        <authorList>
            <person name="Yu D."/>
            <person name="Ke L."/>
            <person name="Zhang D."/>
            <person name="Wu Y."/>
            <person name="Sun Y."/>
            <person name="Mei J."/>
            <person name="Sun J."/>
            <person name="Sun Y."/>
        </authorList>
    </citation>
    <scope>NUCLEOTIDE SEQUENCE [LARGE SCALE GENOMIC DNA]</scope>
    <source>
        <strain evidence="2">cv. E1</strain>
        <tissue evidence="1">Leaf</tissue>
    </source>
</reference>
<name>A0A9D4A1F9_9ROSI</name>
<dbReference type="Proteomes" id="UP000828251">
    <property type="component" value="Unassembled WGS sequence"/>
</dbReference>
<accession>A0A9D4A1F9</accession>
<dbReference type="AlphaFoldDB" id="A0A9D4A1F9"/>
<sequence>MEAKADNITYHHCCSLVHLHEASSIRNPDRRTQACSKHKISNSSLQLVIEGVVLGGRYEIPFSEKKPFFAQTTCIRNLVAMPRGEFKSWIVANPDILPLLYLSAMQHLFKSSYCVISPQSMVMVEKTIRFLEMVGESKCKFPLPVKRIISILGLKRIERK</sequence>